<dbReference type="EMBL" id="BK003238">
    <property type="protein sequence ID" value="DAA03438.1"/>
    <property type="molecule type" value="Genomic_DNA"/>
</dbReference>
<evidence type="ECO:0000313" key="2">
    <source>
        <dbReference type="EMBL" id="DAA03438.1"/>
    </source>
</evidence>
<accession>Q6II28</accession>
<protein>
    <submittedName>
        <fullName evidence="2">HDC19951</fullName>
    </submittedName>
</protein>
<name>Q6II28_DROME</name>
<dbReference type="AlphaFoldDB" id="Q6II28"/>
<organism evidence="2">
    <name type="scientific">Drosophila melanogaster</name>
    <name type="common">Fruit fly</name>
    <dbReference type="NCBI Taxonomy" id="7227"/>
    <lineage>
        <taxon>Eukaryota</taxon>
        <taxon>Metazoa</taxon>
        <taxon>Ecdysozoa</taxon>
        <taxon>Arthropoda</taxon>
        <taxon>Hexapoda</taxon>
        <taxon>Insecta</taxon>
        <taxon>Pterygota</taxon>
        <taxon>Neoptera</taxon>
        <taxon>Endopterygota</taxon>
        <taxon>Diptera</taxon>
        <taxon>Brachycera</taxon>
        <taxon>Muscomorpha</taxon>
        <taxon>Ephydroidea</taxon>
        <taxon>Drosophilidae</taxon>
        <taxon>Drosophila</taxon>
        <taxon>Sophophora</taxon>
    </lineage>
</organism>
<gene>
    <name evidence="2" type="ORF">HDC19951</name>
</gene>
<proteinExistence type="predicted"/>
<reference evidence="2" key="1">
    <citation type="journal article" date="2003" name="Genome Biol.">
        <title>An integrated gene annotation and transcriptional profiling approach towards the full gene content of the Drosophila genome.</title>
        <authorList>
            <person name="Hild M."/>
            <person name="Beckmann B."/>
            <person name="Haas S.A."/>
            <person name="Koch B."/>
            <person name="Solovyev V."/>
            <person name="Busold C."/>
            <person name="Fellenberg K."/>
            <person name="Boutros M."/>
            <person name="Vingron M."/>
            <person name="Sauer F."/>
            <person name="Hoheisel J.D."/>
            <person name="Paro R."/>
        </authorList>
    </citation>
    <scope>NUCLEOTIDE SEQUENCE</scope>
</reference>
<feature type="compositionally biased region" description="Low complexity" evidence="1">
    <location>
        <begin position="29"/>
        <end position="40"/>
    </location>
</feature>
<evidence type="ECO:0000256" key="1">
    <source>
        <dbReference type="SAM" id="MobiDB-lite"/>
    </source>
</evidence>
<feature type="region of interest" description="Disordered" evidence="1">
    <location>
        <begin position="68"/>
        <end position="98"/>
    </location>
</feature>
<feature type="region of interest" description="Disordered" evidence="1">
    <location>
        <begin position="1"/>
        <end position="40"/>
    </location>
</feature>
<sequence>MQIALPRPFPRPSGAQKSRRPSIWNVDAQQQQQQQQQQQRQQHRQHWQLWQRLKWITAATCWPGKRIRRSPGSVFNKHTPRKHHGQDNQHSQDNRQGVWGWGEDSGKTFESWQIDQKTFEKSQDLRSSSVNLTGLRLSFLCNNFILWPILLCLKSGIFFLRQCAVFECRASRSYSIGGRQLQLHSHLICLRPVGSLGLMDFPFSTGQATLLLTGFGRFTSQTLHNRHFIDARGVYAMRVL</sequence>